<keyword evidence="1" id="KW-0175">Coiled coil</keyword>
<feature type="compositionally biased region" description="Basic and acidic residues" evidence="2">
    <location>
        <begin position="71"/>
        <end position="84"/>
    </location>
</feature>
<feature type="region of interest" description="Disordered" evidence="2">
    <location>
        <begin position="236"/>
        <end position="274"/>
    </location>
</feature>
<feature type="chain" id="PRO_5038852032" description="Peptidase" evidence="4">
    <location>
        <begin position="24"/>
        <end position="301"/>
    </location>
</feature>
<feature type="region of interest" description="Disordered" evidence="2">
    <location>
        <begin position="31"/>
        <end position="84"/>
    </location>
</feature>
<evidence type="ECO:0000256" key="3">
    <source>
        <dbReference type="SAM" id="Phobius"/>
    </source>
</evidence>
<feature type="signal peptide" evidence="4">
    <location>
        <begin position="1"/>
        <end position="23"/>
    </location>
</feature>
<accession>A0A3E1IWA3</accession>
<comment type="caution">
    <text evidence="5">The sequence shown here is derived from an EMBL/GenBank/DDBJ whole genome shotgun (WGS) entry which is preliminary data.</text>
</comment>
<reference evidence="5 6" key="1">
    <citation type="submission" date="2016-02" db="EMBL/GenBank/DDBJ databases">
        <title>Gardnerella vaginalis Subgroups Defined by cpn60 Sequencing and Sialidase Activity in Isolates from Canada, Belgium and Kenya.</title>
        <authorList>
            <person name="Schellenberg J."/>
            <person name="Paramel Jayaprakash T."/>
            <person name="Withana Gamage N."/>
            <person name="Patterson M.H."/>
            <person name="Vaneechoutte M."/>
            <person name="Hill J.E."/>
        </authorList>
    </citation>
    <scope>NUCLEOTIDE SEQUENCE [LARGE SCALE GENOMIC DNA]</scope>
    <source>
        <strain evidence="5 6">N144</strain>
    </source>
</reference>
<dbReference type="Proteomes" id="UP000258533">
    <property type="component" value="Unassembled WGS sequence"/>
</dbReference>
<evidence type="ECO:0000313" key="6">
    <source>
        <dbReference type="Proteomes" id="UP000258533"/>
    </source>
</evidence>
<gene>
    <name evidence="5" type="ORF">AXE73_01150</name>
</gene>
<evidence type="ECO:0000256" key="2">
    <source>
        <dbReference type="SAM" id="MobiDB-lite"/>
    </source>
</evidence>
<keyword evidence="3" id="KW-1133">Transmembrane helix</keyword>
<feature type="compositionally biased region" description="Low complexity" evidence="2">
    <location>
        <begin position="236"/>
        <end position="257"/>
    </location>
</feature>
<feature type="transmembrane region" description="Helical" evidence="3">
    <location>
        <begin position="276"/>
        <end position="296"/>
    </location>
</feature>
<feature type="coiled-coil region" evidence="1">
    <location>
        <begin position="115"/>
        <end position="168"/>
    </location>
</feature>
<name>A0A3E1IWA3_GARVA</name>
<proteinExistence type="predicted"/>
<protein>
    <recommendedName>
        <fullName evidence="7">Peptidase</fullName>
    </recommendedName>
</protein>
<evidence type="ECO:0000256" key="4">
    <source>
        <dbReference type="SAM" id="SignalP"/>
    </source>
</evidence>
<organism evidence="5 6">
    <name type="scientific">Gardnerella vaginalis</name>
    <dbReference type="NCBI Taxonomy" id="2702"/>
    <lineage>
        <taxon>Bacteria</taxon>
        <taxon>Bacillati</taxon>
        <taxon>Actinomycetota</taxon>
        <taxon>Actinomycetes</taxon>
        <taxon>Bifidobacteriales</taxon>
        <taxon>Bifidobacteriaceae</taxon>
        <taxon>Gardnerella</taxon>
    </lineage>
</organism>
<dbReference type="EMBL" id="LRTT01000001">
    <property type="protein sequence ID" value="RFD77255.1"/>
    <property type="molecule type" value="Genomic_DNA"/>
</dbReference>
<dbReference type="AlphaFoldDB" id="A0A3E1IWA3"/>
<keyword evidence="3" id="KW-0472">Membrane</keyword>
<evidence type="ECO:0000313" key="5">
    <source>
        <dbReference type="EMBL" id="RFD77255.1"/>
    </source>
</evidence>
<evidence type="ECO:0000256" key="1">
    <source>
        <dbReference type="SAM" id="Coils"/>
    </source>
</evidence>
<keyword evidence="3" id="KW-0812">Transmembrane</keyword>
<keyword evidence="4" id="KW-0732">Signal</keyword>
<evidence type="ECO:0008006" key="7">
    <source>
        <dbReference type="Google" id="ProtNLM"/>
    </source>
</evidence>
<sequence length="301" mass="31519">MMNKKAIAAFAAGATLLAGFAMATPVFAADAQAPKNDQNPAAPKNDQNPAAPKNDQNPAAPKNDQNPAAPKKKDSESTEDKIHALKLADAKAEFAKQKAELGKKKTALTTAATDLNNAAQAVQSAKNRVDDAKRDLAQNKDKKNVNSLKDALNKADADLKKAEKVQEKKSAAFKDAYKNFMELLAGDYAKAVNALTALDETAVNTADTVAGVEEALADDEAVKNALNIVPSATIQQGNTGATKQGQQGKQDQQQGKQGKTEVENKKDAKKHLPGTGVGVTLTALAATMLAGMGAAVRKARH</sequence>